<reference evidence="3 4" key="1">
    <citation type="submission" date="2024-04" db="EMBL/GenBank/DDBJ databases">
        <title>Luteolibacter sp. isolated from soil.</title>
        <authorList>
            <person name="An J."/>
        </authorList>
    </citation>
    <scope>NUCLEOTIDE SEQUENCE [LARGE SCALE GENOMIC DNA]</scope>
    <source>
        <strain evidence="3 4">Y139</strain>
    </source>
</reference>
<dbReference type="Pfam" id="PF12951">
    <property type="entry name" value="PATR"/>
    <property type="match status" value="9"/>
</dbReference>
<dbReference type="SUPFAM" id="SSF51126">
    <property type="entry name" value="Pectin lyase-like"/>
    <property type="match status" value="2"/>
</dbReference>
<comment type="caution">
    <text evidence="3">The sequence shown here is derived from an EMBL/GenBank/DDBJ whole genome shotgun (WGS) entry which is preliminary data.</text>
</comment>
<evidence type="ECO:0000313" key="4">
    <source>
        <dbReference type="Proteomes" id="UP001371305"/>
    </source>
</evidence>
<dbReference type="EMBL" id="JBBUKT010000002">
    <property type="protein sequence ID" value="MEK7950382.1"/>
    <property type="molecule type" value="Genomic_DNA"/>
</dbReference>
<gene>
    <name evidence="3" type="ORF">WKV53_07740</name>
</gene>
<evidence type="ECO:0000256" key="2">
    <source>
        <dbReference type="SAM" id="SignalP"/>
    </source>
</evidence>
<dbReference type="NCBIfam" id="TIGR02601">
    <property type="entry name" value="autotrns_rpt"/>
    <property type="match status" value="8"/>
</dbReference>
<evidence type="ECO:0000256" key="1">
    <source>
        <dbReference type="ARBA" id="ARBA00022729"/>
    </source>
</evidence>
<keyword evidence="1 2" id="KW-0732">Signal</keyword>
<feature type="chain" id="PRO_5046198634" evidence="2">
    <location>
        <begin position="29"/>
        <end position="1797"/>
    </location>
</feature>
<evidence type="ECO:0000313" key="3">
    <source>
        <dbReference type="EMBL" id="MEK7950382.1"/>
    </source>
</evidence>
<accession>A0ABU9ARN7</accession>
<name>A0ABU9ARN7_9BACT</name>
<proteinExistence type="predicted"/>
<organism evidence="3 4">
    <name type="scientific">Luteolibacter soli</name>
    <dbReference type="NCBI Taxonomy" id="3135280"/>
    <lineage>
        <taxon>Bacteria</taxon>
        <taxon>Pseudomonadati</taxon>
        <taxon>Verrucomicrobiota</taxon>
        <taxon>Verrucomicrobiia</taxon>
        <taxon>Verrucomicrobiales</taxon>
        <taxon>Verrucomicrobiaceae</taxon>
        <taxon>Luteolibacter</taxon>
    </lineage>
</organism>
<sequence>MKHTPFGADIRASLLACASLCAISTGHAANGSWSGLTSPGLWNNTANWTGAVVADGAGNTGNFSTVDLPAGLFTVSLDTPRTLGSLTFGDTDTSTAGSWLIDNNAVPTNILTLSGSPVVTVNALGTGAQAEISAVLAGTESISKAGAGALALSGVNTYTGGTTLNAGTLALNNAAALGTGALTINGGALGNTSLAAVTLSSNPNQTWAGDFAFTGPQNLVLGTGNVSVPAARIVNVSAGILEVSGIITSAAAFTKDGAGELRLHGDNLATSTGPLTLKGGTLRIRGNVPTGGTGAVINQNPLGAAARTITFEGGALMANGHQGSNGPTVGAITQPFTIAAGQTGTYYHAQRGSITSTISGAGTFNFVTNYVRGDINGNWAGFTGTLNISAATAGNSDFRIAGGTTFNAAMRVNISNASVSQTYNPPNNTVGTTHIIGTLTGTSAAFMGGSTVNGRFVNWQVGALNEDSEYAGVIANSTGAARLYKVGTGTLTLSGTNTYTGDTQLNAGKIQVGTGGATGSLAATNVITTAGTQLIFNRDNTAISAYPGILSGPGTITKKGTGQINFSGVNTYTAGTVIEGGIIGVNSASSLGAAAGAVSFTTGDGGIIAIAPGIVDAHPFSVASGITTSFGAATAADSLEVTSGITGAGSLAVTGSGVLTLSGANAYGGTTTIATGSLVATNVTGSATSTGAVALSGGTLAGTGTISGAVAATNNSSIKPGALTPTSSGVGNLTVGSLALAGGNTIYTEFTDATTYDKIIVTNTNGLTSSASLANPVMVDLRVVNSAAKWTSPGTYTIAQFAGSFVGNANDLFEVTPASQQAGQTYTFSVSGNLLRLTVAGALPSIWNVNASGNWSTAGNWQNGSPNAIGTTAEFSSAITGPQTVTLDAARTVGLIKFNNANAYTVGGSSTLTLNQTTGNAEIQVLSGAHTISAPISLADSLDLNLFNAANSLSLLGNISSSGSMGIAKTGPGSLTLGGNNTFTGGVNFANGTLTFSNNSLGTGTLTLNNATLAWASGNTQDITVGRTVIFGDDPITFFMDDNVTLANDFGSPGIANLTKTGFGTLKIVADASLFGNLTVASGNLTLGNGGATGSIFGNISLPDAASVLTVSRSGDHSINNVISGAGSLVLNGAGIHTLNQPNTFTGPTTINSGTAYLGNSLALQGSTLGYNTIGGSLNFGTNTVATLGGLEGDKNLTLENTDVVPSAVTLTAGANGVSTTYTGILSGPGSFTKAGAGIMTMTGAHTYTGATQVNGGALELSAGVTLNNTTVSVGATGRLTSNGATITASALSNVANAAAGGAQLQLLGGTASYPLGINAVGNSTQGYQILVSSGATLTAGPITLGRSGLNLGTEPTAGSATDGLLVTGGDVDINGTLTLGNASSNSSVSTQITSGTLDVTGAISVGLNNGGRWSVLDVAGGAFSSTDTVTGIRLGGPQQGNAAFLARGGVATVERFQFGNLALGGTSTVHVNGGELYVGSGGMVIGTTEPGFVATLRLSGGTLGAKADWSTSIPVATANTIAVKAADASNVAHNITLSGAITGTGALVKEGGGTLTISGAYSYSGSTAVTAGTLVLKSGTLNDNAGVEVTTGAVLNLDFVGTDTVLGFSIDGTPQASGTWGAIGSGAAHQTARITGTGLLNVPADPFGSWIAGFPAVGAQNGKSDDPDHDGLTNLDEFALDGNPASGLANSKVRVQVETVGAEQALVITLPVRNGATFAGATSKTATVDRIVYTIEGTNTVFLFDQVVTEITASTAGMPAVNTGWTYRTFRLNGAVGGATPRGPKGFLRASLAEQL</sequence>
<dbReference type="InterPro" id="IPR011050">
    <property type="entry name" value="Pectin_lyase_fold/virulence"/>
</dbReference>
<protein>
    <submittedName>
        <fullName evidence="3">Autotransporter-associated beta strand repeat-containing protein</fullName>
    </submittedName>
</protein>
<dbReference type="Proteomes" id="UP001371305">
    <property type="component" value="Unassembled WGS sequence"/>
</dbReference>
<dbReference type="RefSeq" id="WP_341403903.1">
    <property type="nucleotide sequence ID" value="NZ_JBBUKT010000002.1"/>
</dbReference>
<dbReference type="InterPro" id="IPR013425">
    <property type="entry name" value="Autotrns_rpt"/>
</dbReference>
<keyword evidence="4" id="KW-1185">Reference proteome</keyword>
<feature type="signal peptide" evidence="2">
    <location>
        <begin position="1"/>
        <end position="28"/>
    </location>
</feature>